<sequence length="413" mass="44743">MRTLRLLLAASPLVPALILSVSPVQAGPVGAEPPVAAIEAWLARPDAGRRLEDSALTRPLSRAQADRTLALLAAERMHATAARYADAVAAKQITIGDKTLKWESKTFGSAVPGKRSLWISMHGGGNAEPAVNDQQWRNQIRLYEPAEGIYLAPRAPTDTWNLWHEGHIDPLFQALIDAQVAINGVDPNRIYLMGYSAGGDGVWQLAPRMADRFAAAAMMAGHPNESSVLGLRNLPFAIFMGGADAAYDRNKIAADKTAELDRLNAADPGGYVHMSRIYPGLPHWMNRKDAEALPWMAGFTRNPWPKRIVWLQDDVTHDRFYWLHIPDAAAAKAGDQIIASVEGQTITLTGTVPAGTTLRLSDQLLNLDRPVKVIVNGRTAYSGKVARTGLAIEQSLLERADPASAATAVLKLD</sequence>
<dbReference type="Pfam" id="PF01738">
    <property type="entry name" value="DLH"/>
    <property type="match status" value="1"/>
</dbReference>
<comment type="caution">
    <text evidence="5">The sequence shown here is derived from an EMBL/GenBank/DDBJ whole genome shotgun (WGS) entry which is preliminary data.</text>
</comment>
<dbReference type="InterPro" id="IPR002925">
    <property type="entry name" value="Dienelactn_hydro"/>
</dbReference>
<reference evidence="5 6" key="1">
    <citation type="submission" date="2020-08" db="EMBL/GenBank/DDBJ databases">
        <title>Genomic Encyclopedia of Type Strains, Phase IV (KMG-IV): sequencing the most valuable type-strain genomes for metagenomic binning, comparative biology and taxonomic classification.</title>
        <authorList>
            <person name="Goeker M."/>
        </authorList>
    </citation>
    <scope>NUCLEOTIDE SEQUENCE [LARGE SCALE GENOMIC DNA]</scope>
    <source>
        <strain evidence="5 6">DSM 101806</strain>
    </source>
</reference>
<dbReference type="EMBL" id="JACIEH010000002">
    <property type="protein sequence ID" value="MBB4098615.1"/>
    <property type="molecule type" value="Genomic_DNA"/>
</dbReference>
<name>A0A7W6JUD3_9SPHN</name>
<evidence type="ECO:0000256" key="3">
    <source>
        <dbReference type="SAM" id="SignalP"/>
    </source>
</evidence>
<evidence type="ECO:0000313" key="5">
    <source>
        <dbReference type="EMBL" id="MBB4098615.1"/>
    </source>
</evidence>
<gene>
    <name evidence="5" type="ORF">GGR46_002179</name>
</gene>
<dbReference type="AlphaFoldDB" id="A0A7W6JUD3"/>
<accession>A0A7W6JUD3</accession>
<keyword evidence="1 3" id="KW-0732">Signal</keyword>
<organism evidence="5 6">
    <name type="scientific">Sphingomonas kyeonggiensis</name>
    <dbReference type="NCBI Taxonomy" id="1268553"/>
    <lineage>
        <taxon>Bacteria</taxon>
        <taxon>Pseudomonadati</taxon>
        <taxon>Pseudomonadota</taxon>
        <taxon>Alphaproteobacteria</taxon>
        <taxon>Sphingomonadales</taxon>
        <taxon>Sphingomonadaceae</taxon>
        <taxon>Sphingomonas</taxon>
    </lineage>
</organism>
<dbReference type="InterPro" id="IPR050955">
    <property type="entry name" value="Plant_Biomass_Hydrol_Est"/>
</dbReference>
<feature type="domain" description="Dienelactone hydrolase" evidence="4">
    <location>
        <begin position="165"/>
        <end position="251"/>
    </location>
</feature>
<evidence type="ECO:0000256" key="2">
    <source>
        <dbReference type="ARBA" id="ARBA00022801"/>
    </source>
</evidence>
<keyword evidence="2 5" id="KW-0378">Hydrolase</keyword>
<dbReference type="Proteomes" id="UP000557392">
    <property type="component" value="Unassembled WGS sequence"/>
</dbReference>
<dbReference type="GO" id="GO:0016787">
    <property type="term" value="F:hydrolase activity"/>
    <property type="evidence" value="ECO:0007669"/>
    <property type="project" value="UniProtKB-KW"/>
</dbReference>
<proteinExistence type="predicted"/>
<dbReference type="PANTHER" id="PTHR43037">
    <property type="entry name" value="UNNAMED PRODUCT-RELATED"/>
    <property type="match status" value="1"/>
</dbReference>
<feature type="signal peptide" evidence="3">
    <location>
        <begin position="1"/>
        <end position="26"/>
    </location>
</feature>
<feature type="chain" id="PRO_5030814708" evidence="3">
    <location>
        <begin position="27"/>
        <end position="413"/>
    </location>
</feature>
<dbReference type="Gene3D" id="3.40.50.1820">
    <property type="entry name" value="alpha/beta hydrolase"/>
    <property type="match status" value="1"/>
</dbReference>
<protein>
    <submittedName>
        <fullName evidence="5">Dienelactone hydrolase</fullName>
    </submittedName>
</protein>
<dbReference type="PANTHER" id="PTHR43037:SF5">
    <property type="entry name" value="FERULOYL ESTERASE"/>
    <property type="match status" value="1"/>
</dbReference>
<dbReference type="InterPro" id="IPR029058">
    <property type="entry name" value="AB_hydrolase_fold"/>
</dbReference>
<dbReference type="SUPFAM" id="SSF53474">
    <property type="entry name" value="alpha/beta-Hydrolases"/>
    <property type="match status" value="1"/>
</dbReference>
<evidence type="ECO:0000313" key="6">
    <source>
        <dbReference type="Proteomes" id="UP000557392"/>
    </source>
</evidence>
<dbReference type="RefSeq" id="WP_183997550.1">
    <property type="nucleotide sequence ID" value="NZ_JACIEH010000002.1"/>
</dbReference>
<keyword evidence="6" id="KW-1185">Reference proteome</keyword>
<evidence type="ECO:0000256" key="1">
    <source>
        <dbReference type="ARBA" id="ARBA00022729"/>
    </source>
</evidence>
<evidence type="ECO:0000259" key="4">
    <source>
        <dbReference type="Pfam" id="PF01738"/>
    </source>
</evidence>